<dbReference type="AlphaFoldDB" id="S9P4E8"/>
<reference evidence="2" key="1">
    <citation type="submission" date="2013-05" db="EMBL/GenBank/DDBJ databases">
        <title>Genome assembly of Cystobacter fuscus DSM 2262.</title>
        <authorList>
            <person name="Sharma G."/>
            <person name="Khatri I."/>
            <person name="Kaur C."/>
            <person name="Mayilraj S."/>
            <person name="Subramanian S."/>
        </authorList>
    </citation>
    <scope>NUCLEOTIDE SEQUENCE [LARGE SCALE GENOMIC DNA]</scope>
    <source>
        <strain evidence="2">DSM 2262</strain>
    </source>
</reference>
<name>S9P4E8_CYSF2</name>
<feature type="compositionally biased region" description="Basic and acidic residues" evidence="1">
    <location>
        <begin position="27"/>
        <end position="38"/>
    </location>
</feature>
<dbReference type="EMBL" id="ANAH02000017">
    <property type="protein sequence ID" value="EPX59355.1"/>
    <property type="molecule type" value="Genomic_DNA"/>
</dbReference>
<feature type="region of interest" description="Disordered" evidence="1">
    <location>
        <begin position="1"/>
        <end position="75"/>
    </location>
</feature>
<evidence type="ECO:0000313" key="3">
    <source>
        <dbReference type="Proteomes" id="UP000011682"/>
    </source>
</evidence>
<protein>
    <submittedName>
        <fullName evidence="2">Uncharacterized protein</fullName>
    </submittedName>
</protein>
<gene>
    <name evidence="2" type="ORF">D187_002845</name>
</gene>
<keyword evidence="3" id="KW-1185">Reference proteome</keyword>
<accession>S9P4E8</accession>
<proteinExistence type="predicted"/>
<dbReference type="Proteomes" id="UP000011682">
    <property type="component" value="Unassembled WGS sequence"/>
</dbReference>
<organism evidence="2 3">
    <name type="scientific">Cystobacter fuscus (strain ATCC 25194 / DSM 2262 / NBRC 100088 / M29)</name>
    <dbReference type="NCBI Taxonomy" id="1242864"/>
    <lineage>
        <taxon>Bacteria</taxon>
        <taxon>Pseudomonadati</taxon>
        <taxon>Myxococcota</taxon>
        <taxon>Myxococcia</taxon>
        <taxon>Myxococcales</taxon>
        <taxon>Cystobacterineae</taxon>
        <taxon>Archangiaceae</taxon>
        <taxon>Cystobacter</taxon>
    </lineage>
</organism>
<evidence type="ECO:0000256" key="1">
    <source>
        <dbReference type="SAM" id="MobiDB-lite"/>
    </source>
</evidence>
<comment type="caution">
    <text evidence="2">The sequence shown here is derived from an EMBL/GenBank/DDBJ whole genome shotgun (WGS) entry which is preliminary data.</text>
</comment>
<evidence type="ECO:0000313" key="2">
    <source>
        <dbReference type="EMBL" id="EPX59355.1"/>
    </source>
</evidence>
<sequence length="75" mass="8139">MTYLRKGFQAGPHEDGTGPYRTTGSGERCEAPRERECVRMPARQPGGSALGYTLPDGGRSYQDNARTVCPPRAVP</sequence>